<accession>A0A6A4ZMJ4</accession>
<evidence type="ECO:0000313" key="2">
    <source>
        <dbReference type="EMBL" id="KAF0716809.1"/>
    </source>
</evidence>
<dbReference type="AlphaFoldDB" id="A0A6A4ZMJ4"/>
<feature type="transmembrane region" description="Helical" evidence="1">
    <location>
        <begin position="168"/>
        <end position="193"/>
    </location>
</feature>
<reference evidence="2" key="1">
    <citation type="submission" date="2019-06" db="EMBL/GenBank/DDBJ databases">
        <title>Genomics analysis of Aphanomyces spp. identifies a new class of oomycete effector associated with host adaptation.</title>
        <authorList>
            <person name="Gaulin E."/>
        </authorList>
    </citation>
    <scope>NUCLEOTIDE SEQUENCE</scope>
    <source>
        <strain evidence="2">CBS 578.67</strain>
    </source>
</reference>
<keyword evidence="1" id="KW-1133">Transmembrane helix</keyword>
<feature type="non-terminal residue" evidence="2">
    <location>
        <position position="483"/>
    </location>
</feature>
<name>A0A6A4ZMJ4_9STRA</name>
<organism evidence="2">
    <name type="scientific">Aphanomyces stellatus</name>
    <dbReference type="NCBI Taxonomy" id="120398"/>
    <lineage>
        <taxon>Eukaryota</taxon>
        <taxon>Sar</taxon>
        <taxon>Stramenopiles</taxon>
        <taxon>Oomycota</taxon>
        <taxon>Saprolegniomycetes</taxon>
        <taxon>Saprolegniales</taxon>
        <taxon>Verrucalvaceae</taxon>
        <taxon>Aphanomyces</taxon>
    </lineage>
</organism>
<proteinExistence type="predicted"/>
<keyword evidence="1" id="KW-0472">Membrane</keyword>
<evidence type="ECO:0000256" key="1">
    <source>
        <dbReference type="SAM" id="Phobius"/>
    </source>
</evidence>
<keyword evidence="1" id="KW-0812">Transmembrane</keyword>
<feature type="transmembrane region" description="Helical" evidence="1">
    <location>
        <begin position="286"/>
        <end position="308"/>
    </location>
</feature>
<comment type="caution">
    <text evidence="2">The sequence shown here is derived from an EMBL/GenBank/DDBJ whole genome shotgun (WGS) entry which is preliminary data.</text>
</comment>
<dbReference type="EMBL" id="VJMH01000348">
    <property type="protein sequence ID" value="KAF0716809.1"/>
    <property type="molecule type" value="Genomic_DNA"/>
</dbReference>
<gene>
    <name evidence="2" type="ORF">As57867_002641</name>
</gene>
<sequence>MIYTTGILRGVFVLCCLWLIQIRFDLAADNFGLVQPPRQLRVGRAAPPFYPRYHSGFGPQLHPSRVGGDLIPTVVVCVFPAQVSLHTMLVAGEVTWIVYVAVDCCTIVTTYETQSNTLLSSLLGWITLFVLEATNPVMPIATFNRTRTPVNMDQTIRCTSGLVLVGSFARACLVVGLLGTTFLVGSVVTHVVYSWRWHSRSHDFHAPRHTLGVGDVYLLTVDGSSTCDPLWSMDKVSCILIGLVPFEWHRRSYIVDIKLLLAHQKKLFKVEHRPLQVYTWHNRFGYILKCTFGIAFVVVSIVGSVSFLNVSRVNLANDMLWANFNMTGAHAFFANWLNQELLLGVHNATMQLTQETINMDGTFDATNAVVQFAANYGAQMQHTDLATVEASVAGLRVTDPCLVPWIFTQYCFVDFNRRWELANSATRLRRCQQHMTTNGAVYLESMLRNIDFSVFQTCWGHAFDVAVGQELSRSDAGQAWMKN</sequence>
<protein>
    <submittedName>
        <fullName evidence="2">Uncharacterized protein</fullName>
    </submittedName>
</protein>
<dbReference type="OrthoDB" id="10568877at2759"/>